<comment type="caution">
    <text evidence="1">The sequence shown here is derived from an EMBL/GenBank/DDBJ whole genome shotgun (WGS) entry which is preliminary data.</text>
</comment>
<dbReference type="EMBL" id="CYGY02000023">
    <property type="protein sequence ID" value="SIT40091.1"/>
    <property type="molecule type" value="Genomic_DNA"/>
</dbReference>
<name>A0A1N7RYC9_9BURK</name>
<dbReference type="AlphaFoldDB" id="A0A1N7RYC9"/>
<organism evidence="1 2">
    <name type="scientific">Paraburkholderia piptadeniae</name>
    <dbReference type="NCBI Taxonomy" id="1701573"/>
    <lineage>
        <taxon>Bacteria</taxon>
        <taxon>Pseudomonadati</taxon>
        <taxon>Pseudomonadota</taxon>
        <taxon>Betaproteobacteria</taxon>
        <taxon>Burkholderiales</taxon>
        <taxon>Burkholderiaceae</taxon>
        <taxon>Paraburkholderia</taxon>
    </lineage>
</organism>
<reference evidence="1" key="1">
    <citation type="submission" date="2016-12" db="EMBL/GenBank/DDBJ databases">
        <authorList>
            <person name="Moulin L."/>
        </authorList>
    </citation>
    <scope>NUCLEOTIDE SEQUENCE [LARGE SCALE GENOMIC DNA]</scope>
    <source>
        <strain evidence="1">STM 7183</strain>
    </source>
</reference>
<dbReference type="Proteomes" id="UP000195569">
    <property type="component" value="Unassembled WGS sequence"/>
</dbReference>
<keyword evidence="2" id="KW-1185">Reference proteome</keyword>
<evidence type="ECO:0000313" key="1">
    <source>
        <dbReference type="EMBL" id="SIT40091.1"/>
    </source>
</evidence>
<sequence length="223" mass="24991">MVGGEGKIKDVCEDCNNRVLSELDSYGKRLLTDSGLFVQNYTRQDLTLQYDYSLLLRWLLKISFNSSRTDGAHSHLFERYIPFIRGLASPPSRFQVAPLVYLARPEVVGFSQIGADSFARLSQGASRLNPFIVRICYGAVPGEQDYVLRLNIFGPAVFYLLIFREGILPGHAASAIRRLTKLMPGIAELSPKRKLVEVHSGQKTWLDLYEHQVARTSALNQGG</sequence>
<accession>A0A1N7RYC9</accession>
<proteinExistence type="predicted"/>
<gene>
    <name evidence="1" type="ORF">BN2476_230382</name>
</gene>
<protein>
    <submittedName>
        <fullName evidence="1">Uncharacterized protein</fullName>
    </submittedName>
</protein>
<evidence type="ECO:0000313" key="2">
    <source>
        <dbReference type="Proteomes" id="UP000195569"/>
    </source>
</evidence>